<reference evidence="9" key="1">
    <citation type="journal article" date="2019" name="Int. J. Syst. Evol. Microbiol.">
        <title>The Global Catalogue of Microorganisms (GCM) 10K type strain sequencing project: providing services to taxonomists for standard genome sequencing and annotation.</title>
        <authorList>
            <consortium name="The Broad Institute Genomics Platform"/>
            <consortium name="The Broad Institute Genome Sequencing Center for Infectious Disease"/>
            <person name="Wu L."/>
            <person name="Ma J."/>
        </authorList>
    </citation>
    <scope>NUCLEOTIDE SEQUENCE [LARGE SCALE GENOMIC DNA]</scope>
    <source>
        <strain evidence="9">JCM 16014</strain>
    </source>
</reference>
<dbReference type="InterPro" id="IPR027417">
    <property type="entry name" value="P-loop_NTPase"/>
</dbReference>
<feature type="DNA-binding region" description="OmpR/PhoB-type" evidence="5">
    <location>
        <begin position="1"/>
        <end position="93"/>
    </location>
</feature>
<keyword evidence="4" id="KW-0804">Transcription</keyword>
<evidence type="ECO:0000256" key="6">
    <source>
        <dbReference type="SAM" id="MobiDB-lite"/>
    </source>
</evidence>
<evidence type="ECO:0000313" key="9">
    <source>
        <dbReference type="Proteomes" id="UP001500751"/>
    </source>
</evidence>
<name>A0ABP5GG11_9ACTN</name>
<evidence type="ECO:0000259" key="7">
    <source>
        <dbReference type="PROSITE" id="PS51755"/>
    </source>
</evidence>
<feature type="region of interest" description="Disordered" evidence="6">
    <location>
        <begin position="245"/>
        <end position="264"/>
    </location>
</feature>
<dbReference type="Gene3D" id="1.10.10.10">
    <property type="entry name" value="Winged helix-like DNA-binding domain superfamily/Winged helix DNA-binding domain"/>
    <property type="match status" value="1"/>
</dbReference>
<dbReference type="InterPro" id="IPR005158">
    <property type="entry name" value="BTAD"/>
</dbReference>
<feature type="region of interest" description="Disordered" evidence="6">
    <location>
        <begin position="1106"/>
        <end position="1139"/>
    </location>
</feature>
<dbReference type="PRINTS" id="PR00364">
    <property type="entry name" value="DISEASERSIST"/>
</dbReference>
<dbReference type="SUPFAM" id="SSF52540">
    <property type="entry name" value="P-loop containing nucleoside triphosphate hydrolases"/>
    <property type="match status" value="1"/>
</dbReference>
<proteinExistence type="inferred from homology"/>
<sequence length="1139" mass="122378">MDLQVRMLGPFEIVVQGRSRQIGGPRERRVLAILLLNANTTVPIERIIDVLWDEPPSSARQQVFNVIGNLRRHLGGIPGVGLATDPVGYRADLDAEKLDLTAFRSGVVRARCQASAGDRGAAVAELSAACRLWRGPALAGLDRTYFTNVGARLEEERLEALDSLMALRIDLGESTHVVGELRELVATQPYRESTRVNLIAALHGSGRQAEALAVYDEGRRLLREEFGLDPGDELKKMQEAVLHGEPVAHPDPSPNSQPASPSTALTMPRTALQSTALPPTALPSTAPPPTVPSLTTPPQTAPPQTAPPQTAPPHTAAPPQTTPPPTPKRKFLPRDSPDFAGRHEELRQLLPEPHPDRPRSLVVSTIDGMGGVGKTALAVHFAHSVAADYPDGQFFVDLRGFTIGMVPLTPGEALSLLLRQAGVPEEQIPADLESRSAAWRAQMADKAALVLLDNAVDAAQVRPLIPGASGALVLVTSRRRLPSLDGARSLSLGPMPRDDAMTLFTRIVGARRVFGSADGLASVSELCGRLPLAIRIAAARFRDRGSWSVADLVALLSDHRARARFLDIGERSVSAVLQLSYRYLTTGQRRALRLLSLDAGRSFSPAVVAALAEVPLEDAMDILETLFEDNLVVQAEPGRYFFHDLVRDSAHTLCLRHDSDAAREDALRRLAAHHVRWASAVCGPLAKGPFRELPKAGDTDGSDGLCRSDVEIQRPPRDAPGALDVLKREGPDLVATALAAFAEGLWPEAWRLTCALQPYLARGNYPDPSLELFSQAVRAARSLGAEHGEALSLTGLALAQREHRRLPEAEESLREAIAISRRTGDRFGELCQLTELGVTSRSREAFTEAYRHFGAALALAEEVGDRDVQGVLRTHLGSVCRQLGLDAEALANLEEALAAYRAFGDGGAEGSPLVDLGLLLLRRNDPVAAERWLTEAAVAAVCEGDAAVEATANAALCVLHRTTGNLGLALEYGRNALRASREHRLLDVECDALNALGETHLVGGDETNAETTFRLAADLAAERSLRSCRARALEGLAHLALQQDCGEEARELFHAALAEYPPGVADAAGIRAHLTDLTDGTDAWRECQRCRVAKVPVRVSSDSYAQTRDAAAARVGDSSSRSGRRPRIGDMSSSSGTTR</sequence>
<dbReference type="InterPro" id="IPR036388">
    <property type="entry name" value="WH-like_DNA-bd_sf"/>
</dbReference>
<keyword evidence="9" id="KW-1185">Reference proteome</keyword>
<dbReference type="Gene3D" id="1.25.40.10">
    <property type="entry name" value="Tetratricopeptide repeat domain"/>
    <property type="match status" value="2"/>
</dbReference>
<comment type="caution">
    <text evidence="8">The sequence shown here is derived from an EMBL/GenBank/DDBJ whole genome shotgun (WGS) entry which is preliminary data.</text>
</comment>
<gene>
    <name evidence="8" type="ORF">GCM10009839_54340</name>
</gene>
<feature type="domain" description="OmpR/PhoB-type" evidence="7">
    <location>
        <begin position="1"/>
        <end position="93"/>
    </location>
</feature>
<evidence type="ECO:0000313" key="8">
    <source>
        <dbReference type="EMBL" id="GAA2044014.1"/>
    </source>
</evidence>
<feature type="compositionally biased region" description="Basic and acidic residues" evidence="6">
    <location>
        <begin position="706"/>
        <end position="717"/>
    </location>
</feature>
<dbReference type="RefSeq" id="WP_344668491.1">
    <property type="nucleotide sequence ID" value="NZ_BAAAQN010000036.1"/>
</dbReference>
<evidence type="ECO:0000256" key="5">
    <source>
        <dbReference type="PROSITE-ProRule" id="PRU01091"/>
    </source>
</evidence>
<comment type="similarity">
    <text evidence="1">Belongs to the AfsR/DnrI/RedD regulatory family.</text>
</comment>
<dbReference type="InterPro" id="IPR019734">
    <property type="entry name" value="TPR_rpt"/>
</dbReference>
<dbReference type="CDD" id="cd15831">
    <property type="entry name" value="BTAD"/>
    <property type="match status" value="1"/>
</dbReference>
<protein>
    <recommendedName>
        <fullName evidence="7">OmpR/PhoB-type domain-containing protein</fullName>
    </recommendedName>
</protein>
<feature type="region of interest" description="Disordered" evidence="6">
    <location>
        <begin position="693"/>
        <end position="721"/>
    </location>
</feature>
<evidence type="ECO:0000256" key="1">
    <source>
        <dbReference type="ARBA" id="ARBA00005820"/>
    </source>
</evidence>
<accession>A0ABP5GG11</accession>
<dbReference type="EMBL" id="BAAAQN010000036">
    <property type="protein sequence ID" value="GAA2044014.1"/>
    <property type="molecule type" value="Genomic_DNA"/>
</dbReference>
<dbReference type="PANTHER" id="PTHR35807">
    <property type="entry name" value="TRANSCRIPTIONAL REGULATOR REDD-RELATED"/>
    <property type="match status" value="1"/>
</dbReference>
<dbReference type="PANTHER" id="PTHR35807:SF1">
    <property type="entry name" value="TRANSCRIPTIONAL REGULATOR REDD"/>
    <property type="match status" value="1"/>
</dbReference>
<evidence type="ECO:0000256" key="2">
    <source>
        <dbReference type="ARBA" id="ARBA00023015"/>
    </source>
</evidence>
<evidence type="ECO:0000256" key="4">
    <source>
        <dbReference type="ARBA" id="ARBA00023163"/>
    </source>
</evidence>
<dbReference type="PROSITE" id="PS51755">
    <property type="entry name" value="OMPR_PHOB"/>
    <property type="match status" value="1"/>
</dbReference>
<organism evidence="8 9">
    <name type="scientific">Catenulispora yoronensis</name>
    <dbReference type="NCBI Taxonomy" id="450799"/>
    <lineage>
        <taxon>Bacteria</taxon>
        <taxon>Bacillati</taxon>
        <taxon>Actinomycetota</taxon>
        <taxon>Actinomycetes</taxon>
        <taxon>Catenulisporales</taxon>
        <taxon>Catenulisporaceae</taxon>
        <taxon>Catenulispora</taxon>
    </lineage>
</organism>
<feature type="compositionally biased region" description="Low complexity" evidence="6">
    <location>
        <begin position="1108"/>
        <end position="1121"/>
    </location>
</feature>
<dbReference type="Gene3D" id="3.40.50.300">
    <property type="entry name" value="P-loop containing nucleotide triphosphate hydrolases"/>
    <property type="match status" value="1"/>
</dbReference>
<feature type="compositionally biased region" description="Pro residues" evidence="6">
    <location>
        <begin position="299"/>
        <end position="311"/>
    </location>
</feature>
<keyword evidence="2" id="KW-0805">Transcription regulation</keyword>
<dbReference type="SUPFAM" id="SSF48452">
    <property type="entry name" value="TPR-like"/>
    <property type="match status" value="3"/>
</dbReference>
<dbReference type="SMART" id="SM00862">
    <property type="entry name" value="Trans_reg_C"/>
    <property type="match status" value="1"/>
</dbReference>
<dbReference type="InterPro" id="IPR016032">
    <property type="entry name" value="Sig_transdc_resp-reg_C-effctor"/>
</dbReference>
<dbReference type="SMART" id="SM00028">
    <property type="entry name" value="TPR"/>
    <property type="match status" value="7"/>
</dbReference>
<evidence type="ECO:0000256" key="3">
    <source>
        <dbReference type="ARBA" id="ARBA00023125"/>
    </source>
</evidence>
<keyword evidence="3 5" id="KW-0238">DNA-binding</keyword>
<dbReference type="InterPro" id="IPR001867">
    <property type="entry name" value="OmpR/PhoB-type_DNA-bd"/>
</dbReference>
<dbReference type="Pfam" id="PF13424">
    <property type="entry name" value="TPR_12"/>
    <property type="match status" value="1"/>
</dbReference>
<dbReference type="Pfam" id="PF03704">
    <property type="entry name" value="BTAD"/>
    <property type="match status" value="1"/>
</dbReference>
<dbReference type="SMART" id="SM01043">
    <property type="entry name" value="BTAD"/>
    <property type="match status" value="1"/>
</dbReference>
<dbReference type="Proteomes" id="UP001500751">
    <property type="component" value="Unassembled WGS sequence"/>
</dbReference>
<dbReference type="InterPro" id="IPR011990">
    <property type="entry name" value="TPR-like_helical_dom_sf"/>
</dbReference>
<dbReference type="InterPro" id="IPR051677">
    <property type="entry name" value="AfsR-DnrI-RedD_regulator"/>
</dbReference>
<feature type="region of interest" description="Disordered" evidence="6">
    <location>
        <begin position="277"/>
        <end position="339"/>
    </location>
</feature>
<dbReference type="SUPFAM" id="SSF46894">
    <property type="entry name" value="C-terminal effector domain of the bipartite response regulators"/>
    <property type="match status" value="1"/>
</dbReference>